<accession>A0A0K8R2U7</accession>
<dbReference type="Gene3D" id="3.40.1620.60">
    <property type="match status" value="1"/>
</dbReference>
<protein>
    <submittedName>
        <fullName evidence="1">Putative metalloprotease</fullName>
    </submittedName>
</protein>
<dbReference type="AlphaFoldDB" id="A0A0K8R2U7"/>
<sequence length="133" mass="14975">MNVLVRLQTEDCYIVKSKKALQAPGQLPGVGLSMTDLCKRLHPHIPGIIGTSTRIYDEVCKFVCYSTFKNSRRFFTHRLVDGMPCGKGRICFREKCGYYSTALPPLPTLPTTSATTTTTRPTYYYNYNAYGSN</sequence>
<dbReference type="GO" id="GO:0006508">
    <property type="term" value="P:proteolysis"/>
    <property type="evidence" value="ECO:0007669"/>
    <property type="project" value="UniProtKB-KW"/>
</dbReference>
<name>A0A0K8R2U7_IXORI</name>
<evidence type="ECO:0000313" key="1">
    <source>
        <dbReference type="EMBL" id="JAA65291.1"/>
    </source>
</evidence>
<dbReference type="GO" id="GO:0008237">
    <property type="term" value="F:metallopeptidase activity"/>
    <property type="evidence" value="ECO:0007669"/>
    <property type="project" value="UniProtKB-KW"/>
</dbReference>
<reference evidence="1" key="1">
    <citation type="submission" date="2012-12" db="EMBL/GenBank/DDBJ databases">
        <title>Identification and characterization of a phenylalanine ammonia-lyase gene family in Isatis indigotica Fort.</title>
        <authorList>
            <person name="Liu Q."/>
            <person name="Chen J."/>
            <person name="Zhou X."/>
            <person name="Di P."/>
            <person name="Xiao Y."/>
            <person name="Xuan H."/>
            <person name="Zhang L."/>
            <person name="Chen W."/>
        </authorList>
    </citation>
    <scope>NUCLEOTIDE SEQUENCE</scope>
    <source>
        <tissue evidence="1">Salivary gland</tissue>
    </source>
</reference>
<keyword evidence="1" id="KW-0645">Protease</keyword>
<proteinExistence type="evidence at transcript level"/>
<keyword evidence="1" id="KW-0378">Hydrolase</keyword>
<dbReference type="EMBL" id="GADI01008517">
    <property type="protein sequence ID" value="JAA65291.1"/>
    <property type="molecule type" value="mRNA"/>
</dbReference>
<organism evidence="1">
    <name type="scientific">Ixodes ricinus</name>
    <name type="common">Common tick</name>
    <name type="synonym">Acarus ricinus</name>
    <dbReference type="NCBI Taxonomy" id="34613"/>
    <lineage>
        <taxon>Eukaryota</taxon>
        <taxon>Metazoa</taxon>
        <taxon>Ecdysozoa</taxon>
        <taxon>Arthropoda</taxon>
        <taxon>Chelicerata</taxon>
        <taxon>Arachnida</taxon>
        <taxon>Acari</taxon>
        <taxon>Parasitiformes</taxon>
        <taxon>Ixodida</taxon>
        <taxon>Ixodoidea</taxon>
        <taxon>Ixodidae</taxon>
        <taxon>Ixodinae</taxon>
        <taxon>Ixodes</taxon>
    </lineage>
</organism>
<keyword evidence="1" id="KW-0482">Metalloprotease</keyword>